<evidence type="ECO:0000313" key="5">
    <source>
        <dbReference type="WBParaSite" id="nRc.2.0.1.t30617-RA"/>
    </source>
</evidence>
<dbReference type="PROSITE" id="PS50231">
    <property type="entry name" value="RICIN_B_LECTIN"/>
    <property type="match status" value="1"/>
</dbReference>
<evidence type="ECO:0000256" key="1">
    <source>
        <dbReference type="ARBA" id="ARBA00001936"/>
    </source>
</evidence>
<evidence type="ECO:0000313" key="4">
    <source>
        <dbReference type="Proteomes" id="UP000887565"/>
    </source>
</evidence>
<reference evidence="5" key="1">
    <citation type="submission" date="2022-11" db="UniProtKB">
        <authorList>
            <consortium name="WormBaseParasite"/>
        </authorList>
    </citation>
    <scope>IDENTIFICATION</scope>
</reference>
<dbReference type="Pfam" id="PF00652">
    <property type="entry name" value="Ricin_B_lectin"/>
    <property type="match status" value="1"/>
</dbReference>
<sequence>MCVDHASGATVVVAPCHGARGHQEWILTEDKQLLAPSTKKCLDATGLTNGQYVVAKECDPKAPDGPFVHTYRSYSTKACET</sequence>
<dbReference type="SUPFAM" id="SSF50370">
    <property type="entry name" value="Ricin B-like lectins"/>
    <property type="match status" value="1"/>
</dbReference>
<accession>A0A915JY44</accession>
<proteinExistence type="predicted"/>
<protein>
    <submittedName>
        <fullName evidence="5">Ricin B lectin domain-containing protein</fullName>
    </submittedName>
</protein>
<evidence type="ECO:0000256" key="2">
    <source>
        <dbReference type="ARBA" id="ARBA00023211"/>
    </source>
</evidence>
<dbReference type="WBParaSite" id="nRc.2.0.1.t30617-RA">
    <property type="protein sequence ID" value="nRc.2.0.1.t30617-RA"/>
    <property type="gene ID" value="nRc.2.0.1.g30617"/>
</dbReference>
<keyword evidence="4" id="KW-1185">Reference proteome</keyword>
<feature type="domain" description="Ricin B lectin" evidence="3">
    <location>
        <begin position="2"/>
        <end position="63"/>
    </location>
</feature>
<organism evidence="4 5">
    <name type="scientific">Romanomermis culicivorax</name>
    <name type="common">Nematode worm</name>
    <dbReference type="NCBI Taxonomy" id="13658"/>
    <lineage>
        <taxon>Eukaryota</taxon>
        <taxon>Metazoa</taxon>
        <taxon>Ecdysozoa</taxon>
        <taxon>Nematoda</taxon>
        <taxon>Enoplea</taxon>
        <taxon>Dorylaimia</taxon>
        <taxon>Mermithida</taxon>
        <taxon>Mermithoidea</taxon>
        <taxon>Mermithidae</taxon>
        <taxon>Romanomermis</taxon>
    </lineage>
</organism>
<dbReference type="Proteomes" id="UP000887565">
    <property type="component" value="Unplaced"/>
</dbReference>
<dbReference type="InterPro" id="IPR000772">
    <property type="entry name" value="Ricin_B_lectin"/>
</dbReference>
<name>A0A915JY44_ROMCU</name>
<evidence type="ECO:0000259" key="3">
    <source>
        <dbReference type="Pfam" id="PF00652"/>
    </source>
</evidence>
<dbReference type="Gene3D" id="2.80.10.50">
    <property type="match status" value="1"/>
</dbReference>
<dbReference type="AlphaFoldDB" id="A0A915JY44"/>
<dbReference type="InterPro" id="IPR035992">
    <property type="entry name" value="Ricin_B-like_lectins"/>
</dbReference>
<comment type="cofactor">
    <cofactor evidence="1">
        <name>Mn(2+)</name>
        <dbReference type="ChEBI" id="CHEBI:29035"/>
    </cofactor>
</comment>
<keyword evidence="2" id="KW-0464">Manganese</keyword>